<dbReference type="InterPro" id="IPR036597">
    <property type="entry name" value="Fido-like_dom_sf"/>
</dbReference>
<evidence type="ECO:0000259" key="4">
    <source>
        <dbReference type="PROSITE" id="PS51459"/>
    </source>
</evidence>
<accession>A0A927MHN5</accession>
<dbReference type="PANTHER" id="PTHR13504">
    <property type="entry name" value="FIDO DOMAIN-CONTAINING PROTEIN DDB_G0283145"/>
    <property type="match status" value="1"/>
</dbReference>
<evidence type="ECO:0000313" key="5">
    <source>
        <dbReference type="EMBL" id="MBE1553212.1"/>
    </source>
</evidence>
<reference evidence="5" key="1">
    <citation type="submission" date="2020-10" db="EMBL/GenBank/DDBJ databases">
        <title>Genomic Encyclopedia of Type Strains, Phase IV (KMG-IV): sequencing the most valuable type-strain genomes for metagenomic binning, comparative biology and taxonomic classification.</title>
        <authorList>
            <person name="Goeker M."/>
        </authorList>
    </citation>
    <scope>NUCLEOTIDE SEQUENCE</scope>
    <source>
        <strain evidence="5">DSM 13886</strain>
    </source>
</reference>
<dbReference type="Gene3D" id="1.10.3290.10">
    <property type="entry name" value="Fido-like domain"/>
    <property type="match status" value="1"/>
</dbReference>
<dbReference type="GO" id="GO:0005524">
    <property type="term" value="F:ATP binding"/>
    <property type="evidence" value="ECO:0007669"/>
    <property type="project" value="UniProtKB-KW"/>
</dbReference>
<feature type="site" description="Important for autoinhibition of adenylyltransferase activity" evidence="3">
    <location>
        <position position="55"/>
    </location>
</feature>
<dbReference type="RefSeq" id="WP_192597028.1">
    <property type="nucleotide sequence ID" value="NZ_JADBEL010000001.1"/>
</dbReference>
<sequence>MFNPKFTYTNTMVSELMSIEHSRAIVDLMPLPATVERDLIEKAKVKMTHYSTRIEGNLLDLEQVSRVVKQKPEKNRIAAEDEVRNYWEALSFLSREKKKGTPITEDFILQLHAIIYQHGTGRKALKSRYREATEPGVLFAVFDNKTRQPEYIPPEYSDVPVLMDDFTTWIKQETDLPIPIKAAIAAYQLLTIHPFEDGNGRTARALATYMLSLADYDMKGFQSLEEYYVEDLDGYYRHLQMGLPVLYYDGRHNPENMAPWIEYFVKIMSLAYEKVANLAKQFSTSNQHVLIALLEPNETTLLRFMIETNRPVKPIELTQLFQVHTRTIGKWTKQWVLKGLIEPAGGTKRITAYRIGSGYSEFTLADLGYKE</sequence>
<keyword evidence="2" id="KW-0067">ATP-binding</keyword>
<dbReference type="SUPFAM" id="SSF140931">
    <property type="entry name" value="Fic-like"/>
    <property type="match status" value="1"/>
</dbReference>
<feature type="domain" description="Fido" evidence="4">
    <location>
        <begin position="103"/>
        <end position="266"/>
    </location>
</feature>
<gene>
    <name evidence="5" type="ORF">H4683_000281</name>
</gene>
<dbReference type="AlphaFoldDB" id="A0A927MHN5"/>
<feature type="binding site" evidence="2">
    <location>
        <begin position="197"/>
        <end position="204"/>
    </location>
    <ligand>
        <name>ATP</name>
        <dbReference type="ChEBI" id="CHEBI:30616"/>
    </ligand>
</feature>
<name>A0A927MHN5_9BACL</name>
<dbReference type="EMBL" id="JADBEL010000001">
    <property type="protein sequence ID" value="MBE1553212.1"/>
    <property type="molecule type" value="Genomic_DNA"/>
</dbReference>
<protein>
    <submittedName>
        <fullName evidence="5">Fic family protein</fullName>
    </submittedName>
</protein>
<proteinExistence type="predicted"/>
<dbReference type="PANTHER" id="PTHR13504:SF38">
    <property type="entry name" value="FIDO DOMAIN-CONTAINING PROTEIN"/>
    <property type="match status" value="1"/>
</dbReference>
<evidence type="ECO:0000256" key="2">
    <source>
        <dbReference type="PIRSR" id="PIRSR640198-2"/>
    </source>
</evidence>
<keyword evidence="6" id="KW-1185">Reference proteome</keyword>
<dbReference type="PROSITE" id="PS51459">
    <property type="entry name" value="FIDO"/>
    <property type="match status" value="1"/>
</dbReference>
<organism evidence="5 6">
    <name type="scientific">Sporosarcina limicola</name>
    <dbReference type="NCBI Taxonomy" id="34101"/>
    <lineage>
        <taxon>Bacteria</taxon>
        <taxon>Bacillati</taxon>
        <taxon>Bacillota</taxon>
        <taxon>Bacilli</taxon>
        <taxon>Bacillales</taxon>
        <taxon>Caryophanaceae</taxon>
        <taxon>Sporosarcina</taxon>
    </lineage>
</organism>
<comment type="caution">
    <text evidence="5">The sequence shown here is derived from an EMBL/GenBank/DDBJ whole genome shotgun (WGS) entry which is preliminary data.</text>
</comment>
<dbReference type="Pfam" id="PF02661">
    <property type="entry name" value="Fic"/>
    <property type="match status" value="1"/>
</dbReference>
<evidence type="ECO:0000256" key="1">
    <source>
        <dbReference type="PIRSR" id="PIRSR640198-1"/>
    </source>
</evidence>
<dbReference type="InterPro" id="IPR003812">
    <property type="entry name" value="Fido"/>
</dbReference>
<evidence type="ECO:0000256" key="3">
    <source>
        <dbReference type="PIRSR" id="PIRSR640198-3"/>
    </source>
</evidence>
<keyword evidence="2" id="KW-0547">Nucleotide-binding</keyword>
<evidence type="ECO:0000313" key="6">
    <source>
        <dbReference type="Proteomes" id="UP000658225"/>
    </source>
</evidence>
<dbReference type="Proteomes" id="UP000658225">
    <property type="component" value="Unassembled WGS sequence"/>
</dbReference>
<dbReference type="InterPro" id="IPR040198">
    <property type="entry name" value="Fido_containing"/>
</dbReference>
<feature type="active site" evidence="1">
    <location>
        <position position="193"/>
    </location>
</feature>